<dbReference type="AlphaFoldDB" id="A0A1N6MXI9"/>
<evidence type="ECO:0000313" key="3">
    <source>
        <dbReference type="Proteomes" id="UP000196435"/>
    </source>
</evidence>
<organism evidence="2 3">
    <name type="scientific">Xenorhabdus innexi</name>
    <dbReference type="NCBI Taxonomy" id="290109"/>
    <lineage>
        <taxon>Bacteria</taxon>
        <taxon>Pseudomonadati</taxon>
        <taxon>Pseudomonadota</taxon>
        <taxon>Gammaproteobacteria</taxon>
        <taxon>Enterobacterales</taxon>
        <taxon>Morganellaceae</taxon>
        <taxon>Xenorhabdus</taxon>
    </lineage>
</organism>
<dbReference type="EMBL" id="FTLG01000166">
    <property type="protein sequence ID" value="SIP73494.1"/>
    <property type="molecule type" value="Genomic_DNA"/>
</dbReference>
<keyword evidence="1" id="KW-0472">Membrane</keyword>
<evidence type="ECO:0000313" key="2">
    <source>
        <dbReference type="EMBL" id="SIP73494.1"/>
    </source>
</evidence>
<dbReference type="Proteomes" id="UP000196435">
    <property type="component" value="Unassembled WGS sequence"/>
</dbReference>
<name>A0A1N6MXI9_9GAMM</name>
<keyword evidence="1" id="KW-0812">Transmembrane</keyword>
<reference evidence="3" key="1">
    <citation type="submission" date="2016-12" db="EMBL/GenBank/DDBJ databases">
        <authorList>
            <person name="Gaudriault S."/>
        </authorList>
    </citation>
    <scope>NUCLEOTIDE SEQUENCE [LARGE SCALE GENOMIC DNA]</scope>
    <source>
        <strain evidence="3">HGB1681 (deposited as PTA-6826 in the American Type Culture Collection)</strain>
    </source>
</reference>
<feature type="transmembrane region" description="Helical" evidence="1">
    <location>
        <begin position="12"/>
        <end position="31"/>
    </location>
</feature>
<keyword evidence="1" id="KW-1133">Transmembrane helix</keyword>
<evidence type="ECO:0000256" key="1">
    <source>
        <dbReference type="SAM" id="Phobius"/>
    </source>
</evidence>
<protein>
    <submittedName>
        <fullName evidence="2">Uncharacterized protein</fullName>
    </submittedName>
</protein>
<accession>A0A1N6MXI9</accession>
<feature type="transmembrane region" description="Helical" evidence="1">
    <location>
        <begin position="37"/>
        <end position="57"/>
    </location>
</feature>
<proteinExistence type="predicted"/>
<gene>
    <name evidence="2" type="ORF">XIS1_260015</name>
</gene>
<sequence>MFTLLIYKFQQLNIAIYFYYSFFFLACFLSKHSSTSLINLSFGSFPLVLIIINIEMYRCIE</sequence>